<dbReference type="SUPFAM" id="SSF103473">
    <property type="entry name" value="MFS general substrate transporter"/>
    <property type="match status" value="1"/>
</dbReference>
<evidence type="ECO:0000256" key="1">
    <source>
        <dbReference type="SAM" id="Phobius"/>
    </source>
</evidence>
<dbReference type="InterPro" id="IPR036259">
    <property type="entry name" value="MFS_trans_sf"/>
</dbReference>
<proteinExistence type="predicted"/>
<accession>A0A174JNL2</accession>
<keyword evidence="1 2" id="KW-0812">Transmembrane</keyword>
<feature type="transmembrane region" description="Helical" evidence="1">
    <location>
        <begin position="59"/>
        <end position="77"/>
    </location>
</feature>
<keyword evidence="1" id="KW-1133">Transmembrane helix</keyword>
<feature type="transmembrane region" description="Helical" evidence="1">
    <location>
        <begin position="267"/>
        <end position="290"/>
    </location>
</feature>
<protein>
    <submittedName>
        <fullName evidence="2">Putative transmembrane protein</fullName>
    </submittedName>
</protein>
<feature type="transmembrane region" description="Helical" evidence="1">
    <location>
        <begin position="361"/>
        <end position="384"/>
    </location>
</feature>
<name>A0A174JNL2_BACT4</name>
<dbReference type="Proteomes" id="UP000095576">
    <property type="component" value="Unassembled WGS sequence"/>
</dbReference>
<feature type="transmembrane region" description="Helical" evidence="1">
    <location>
        <begin position="20"/>
        <end position="39"/>
    </location>
</feature>
<feature type="transmembrane region" description="Helical" evidence="1">
    <location>
        <begin position="89"/>
        <end position="109"/>
    </location>
</feature>
<dbReference type="AlphaFoldDB" id="A0A174JNL2"/>
<sequence length="458" mass="51147">MNFKEKLSPSAQKKLSDLLFILYAGGAALLSYSLVYALRKPFTAATFDGMELFGMDYKIATSIIQIFGYMVSKFIGIKLISELKREGRLKFILVSILVAELSLVLFGCLPRPFNVLALFFNGLSLGCMWGVIFSFLEGRRVTDLLASLFGLSIAVSSGTAKSIGLFVVNTLNVSEFWMPALIGAVALPLLATLGYILDHLPRPTAEDKALRVERVTLDKRQRWELFRSFAPVLTLLFFANLFLTVLQDVKEDFLVKIVDVNAAGFSSWIFAKVDGVVTLIILAVFASLALVKSHVKVLSILLTLVIAGAFTLSFVAFNYETLQLSPLAWLFIQSLCLYFSYLSFQTIFFDRFIACFRIRGNVGFFIAMIDSIGYTGTVLVLLFKECFNPDLDWLEFYNTMAGTVGIVCCTAFTLSLLYMIQRYRKGKRQEEVMDKELATGLIPVTEPAVQSFRAQRGI</sequence>
<feature type="transmembrane region" description="Helical" evidence="1">
    <location>
        <begin position="176"/>
        <end position="197"/>
    </location>
</feature>
<feature type="transmembrane region" description="Helical" evidence="1">
    <location>
        <begin position="396"/>
        <end position="420"/>
    </location>
</feature>
<organism evidence="2 3">
    <name type="scientific">Bacteroides thetaiotaomicron</name>
    <dbReference type="NCBI Taxonomy" id="818"/>
    <lineage>
        <taxon>Bacteria</taxon>
        <taxon>Pseudomonadati</taxon>
        <taxon>Bacteroidota</taxon>
        <taxon>Bacteroidia</taxon>
        <taxon>Bacteroidales</taxon>
        <taxon>Bacteroidaceae</taxon>
        <taxon>Bacteroides</taxon>
    </lineage>
</organism>
<reference evidence="2 3" key="1">
    <citation type="submission" date="2015-09" db="EMBL/GenBank/DDBJ databases">
        <authorList>
            <consortium name="Pathogen Informatics"/>
        </authorList>
    </citation>
    <scope>NUCLEOTIDE SEQUENCE [LARGE SCALE GENOMIC DNA]</scope>
    <source>
        <strain evidence="2 3">2789STDY5834899</strain>
    </source>
</reference>
<evidence type="ECO:0000313" key="2">
    <source>
        <dbReference type="EMBL" id="CUO99736.1"/>
    </source>
</evidence>
<feature type="transmembrane region" description="Helical" evidence="1">
    <location>
        <begin position="148"/>
        <end position="170"/>
    </location>
</feature>
<feature type="transmembrane region" description="Helical" evidence="1">
    <location>
        <begin position="329"/>
        <end position="349"/>
    </location>
</feature>
<gene>
    <name evidence="2" type="ORF">ERS852511_00791</name>
</gene>
<keyword evidence="1" id="KW-0472">Membrane</keyword>
<dbReference type="InterPro" id="IPR043745">
    <property type="entry name" value="DUF5690"/>
</dbReference>
<dbReference type="RefSeq" id="WP_055298677.1">
    <property type="nucleotide sequence ID" value="NZ_CZAP01000002.1"/>
</dbReference>
<feature type="transmembrane region" description="Helical" evidence="1">
    <location>
        <begin position="115"/>
        <end position="136"/>
    </location>
</feature>
<feature type="transmembrane region" description="Helical" evidence="1">
    <location>
        <begin position="297"/>
        <end position="317"/>
    </location>
</feature>
<dbReference type="EMBL" id="CZAP01000002">
    <property type="protein sequence ID" value="CUO99736.1"/>
    <property type="molecule type" value="Genomic_DNA"/>
</dbReference>
<dbReference type="Pfam" id="PF18943">
    <property type="entry name" value="DUF5690"/>
    <property type="match status" value="1"/>
</dbReference>
<evidence type="ECO:0000313" key="3">
    <source>
        <dbReference type="Proteomes" id="UP000095576"/>
    </source>
</evidence>
<feature type="transmembrane region" description="Helical" evidence="1">
    <location>
        <begin position="229"/>
        <end position="247"/>
    </location>
</feature>